<reference evidence="5" key="1">
    <citation type="journal article" date="2020" name="Stud. Mycol.">
        <title>101 Dothideomycetes genomes: a test case for predicting lifestyles and emergence of pathogens.</title>
        <authorList>
            <person name="Haridas S."/>
            <person name="Albert R."/>
            <person name="Binder M."/>
            <person name="Bloem J."/>
            <person name="Labutti K."/>
            <person name="Salamov A."/>
            <person name="Andreopoulos B."/>
            <person name="Baker S."/>
            <person name="Barry K."/>
            <person name="Bills G."/>
            <person name="Bluhm B."/>
            <person name="Cannon C."/>
            <person name="Castanera R."/>
            <person name="Culley D."/>
            <person name="Daum C."/>
            <person name="Ezra D."/>
            <person name="Gonzalez J."/>
            <person name="Henrissat B."/>
            <person name="Kuo A."/>
            <person name="Liang C."/>
            <person name="Lipzen A."/>
            <person name="Lutzoni F."/>
            <person name="Magnuson J."/>
            <person name="Mondo S."/>
            <person name="Nolan M."/>
            <person name="Ohm R."/>
            <person name="Pangilinan J."/>
            <person name="Park H.-J."/>
            <person name="Ramirez L."/>
            <person name="Alfaro M."/>
            <person name="Sun H."/>
            <person name="Tritt A."/>
            <person name="Yoshinaga Y."/>
            <person name="Zwiers L.-H."/>
            <person name="Turgeon B."/>
            <person name="Goodwin S."/>
            <person name="Spatafora J."/>
            <person name="Crous P."/>
            <person name="Grigoriev I."/>
        </authorList>
    </citation>
    <scope>NUCLEOTIDE SEQUENCE</scope>
    <source>
        <strain evidence="5">CBS 107.79</strain>
    </source>
</reference>
<evidence type="ECO:0000256" key="3">
    <source>
        <dbReference type="SAM" id="SignalP"/>
    </source>
</evidence>
<dbReference type="SUPFAM" id="SSF56176">
    <property type="entry name" value="FAD-binding/transporter-associated domain-like"/>
    <property type="match status" value="1"/>
</dbReference>
<dbReference type="InterPro" id="IPR016166">
    <property type="entry name" value="FAD-bd_PCMH"/>
</dbReference>
<accession>A0A6A5VQ27</accession>
<dbReference type="GO" id="GO:0071949">
    <property type="term" value="F:FAD binding"/>
    <property type="evidence" value="ECO:0007669"/>
    <property type="project" value="InterPro"/>
</dbReference>
<dbReference type="InterPro" id="IPR006094">
    <property type="entry name" value="Oxid_FAD_bind_N"/>
</dbReference>
<comment type="similarity">
    <text evidence="1">Belongs to the oxygen-dependent FAD-linked oxidoreductase family.</text>
</comment>
<dbReference type="InterPro" id="IPR016169">
    <property type="entry name" value="FAD-bd_PCMH_sub2"/>
</dbReference>
<keyword evidence="2" id="KW-0560">Oxidoreductase</keyword>
<feature type="domain" description="FAD-binding PCMH-type" evidence="4">
    <location>
        <begin position="95"/>
        <end position="283"/>
    </location>
</feature>
<dbReference type="InterPro" id="IPR036318">
    <property type="entry name" value="FAD-bd_PCMH-like_sf"/>
</dbReference>
<dbReference type="GO" id="GO:0016491">
    <property type="term" value="F:oxidoreductase activity"/>
    <property type="evidence" value="ECO:0007669"/>
    <property type="project" value="UniProtKB-KW"/>
</dbReference>
<dbReference type="InterPro" id="IPR050432">
    <property type="entry name" value="FAD-linked_Oxidoreductases_BP"/>
</dbReference>
<dbReference type="Gene3D" id="3.30.465.10">
    <property type="match status" value="2"/>
</dbReference>
<dbReference type="InterPro" id="IPR012951">
    <property type="entry name" value="BBE"/>
</dbReference>
<dbReference type="AlphaFoldDB" id="A0A6A5VQ27"/>
<gene>
    <name evidence="5" type="ORF">BU23DRAFT_577096</name>
</gene>
<dbReference type="Pfam" id="PF08031">
    <property type="entry name" value="BBE"/>
    <property type="match status" value="1"/>
</dbReference>
<evidence type="ECO:0000256" key="2">
    <source>
        <dbReference type="ARBA" id="ARBA00023002"/>
    </source>
</evidence>
<organism evidence="5 6">
    <name type="scientific">Bimuria novae-zelandiae CBS 107.79</name>
    <dbReference type="NCBI Taxonomy" id="1447943"/>
    <lineage>
        <taxon>Eukaryota</taxon>
        <taxon>Fungi</taxon>
        <taxon>Dikarya</taxon>
        <taxon>Ascomycota</taxon>
        <taxon>Pezizomycotina</taxon>
        <taxon>Dothideomycetes</taxon>
        <taxon>Pleosporomycetidae</taxon>
        <taxon>Pleosporales</taxon>
        <taxon>Massarineae</taxon>
        <taxon>Didymosphaeriaceae</taxon>
        <taxon>Bimuria</taxon>
    </lineage>
</organism>
<dbReference type="EMBL" id="ML976659">
    <property type="protein sequence ID" value="KAF1978868.1"/>
    <property type="molecule type" value="Genomic_DNA"/>
</dbReference>
<keyword evidence="3" id="KW-0732">Signal</keyword>
<dbReference type="PANTHER" id="PTHR13878">
    <property type="entry name" value="GULONOLACTONE OXIDASE"/>
    <property type="match status" value="1"/>
</dbReference>
<keyword evidence="6" id="KW-1185">Reference proteome</keyword>
<dbReference type="Pfam" id="PF01565">
    <property type="entry name" value="FAD_binding_4"/>
    <property type="match status" value="1"/>
</dbReference>
<proteinExistence type="inferred from homology"/>
<evidence type="ECO:0000313" key="6">
    <source>
        <dbReference type="Proteomes" id="UP000800036"/>
    </source>
</evidence>
<evidence type="ECO:0000313" key="5">
    <source>
        <dbReference type="EMBL" id="KAF1978868.1"/>
    </source>
</evidence>
<dbReference type="Proteomes" id="UP000800036">
    <property type="component" value="Unassembled WGS sequence"/>
</dbReference>
<dbReference type="PROSITE" id="PS51387">
    <property type="entry name" value="FAD_PCMH"/>
    <property type="match status" value="1"/>
</dbReference>
<sequence length="539" mass="57765">MYFHTLCIAALASTGAAATCKTTPLDAEWPSETEWAQLNTTIAGSLIRTVPIASSCYSGNDFGSAPESIDYPIYANNSCLPTNVTGYSPDQGCSIGAYPQYIVNATEEEHVAIATKWASERNIRIVIKGTGHDLNGRSSGAWSLSIWTRNFRSITRDTAWTYSNSSTPQDVYIVGSGQQWGNVLDRALSEGRIVTTGQDPSVGLGGYIQGGGHGPILSTYGLASAQVLQMRVVTATERASFWALRGGGAGHNVVMSNVMIMPQFATNESFEASWSAAARWLSHLPDLMEAGLAGAATAASGETAFAFFPNLANMAPFGGLGYGQLFWAFNTTVAAYPSTAPGNGTNSTLEITMSTSNAGNYSAFYWAISGSEVAGGASLTSTRLLGRAELVDTPHEDVMSYLKVAFGAENKTAGSFSTIGLQGGPGVHNMPEERRELDPVAAGSPQAALESAAAFYEEKHESMWRKWSPESGAYMNEANAFNKEFKHDFYGENHERLLEVKRKYDPEESFFVLAGVGSDNWDYNMDSGKLCRVGNGTYV</sequence>
<protein>
    <submittedName>
        <fullName evidence="5">FAD-binding domain-containing protein</fullName>
    </submittedName>
</protein>
<evidence type="ECO:0000259" key="4">
    <source>
        <dbReference type="PROSITE" id="PS51387"/>
    </source>
</evidence>
<evidence type="ECO:0000256" key="1">
    <source>
        <dbReference type="ARBA" id="ARBA00005466"/>
    </source>
</evidence>
<name>A0A6A5VQ27_9PLEO</name>
<dbReference type="OrthoDB" id="9983560at2759"/>
<feature type="signal peptide" evidence="3">
    <location>
        <begin position="1"/>
        <end position="18"/>
    </location>
</feature>
<dbReference type="PANTHER" id="PTHR13878:SF91">
    <property type="entry name" value="FAD BINDING DOMAIN PROTEIN (AFU_ORTHOLOGUE AFUA_6G12070)-RELATED"/>
    <property type="match status" value="1"/>
</dbReference>
<feature type="chain" id="PRO_5025639047" evidence="3">
    <location>
        <begin position="19"/>
        <end position="539"/>
    </location>
</feature>